<dbReference type="InterPro" id="IPR057951">
    <property type="entry name" value="CPSF6/7_RSLD_N"/>
</dbReference>
<protein>
    <submittedName>
        <fullName evidence="8">Cleavage and polyadenylation specificity factor-like protein</fullName>
    </submittedName>
</protein>
<dbReference type="InterPro" id="IPR034772">
    <property type="entry name" value="CPSF6/7"/>
</dbReference>
<reference evidence="8 9" key="1">
    <citation type="journal article" date="2018" name="Gigascience">
        <title>Genomes of trombidid mites reveal novel predicted allergens and laterally-transferred genes associated with secondary metabolism.</title>
        <authorList>
            <person name="Dong X."/>
            <person name="Chaisiri K."/>
            <person name="Xia D."/>
            <person name="Armstrong S.D."/>
            <person name="Fang Y."/>
            <person name="Donnelly M.J."/>
            <person name="Kadowaki T."/>
            <person name="McGarry J.W."/>
            <person name="Darby A.C."/>
            <person name="Makepeace B.L."/>
        </authorList>
    </citation>
    <scope>NUCLEOTIDE SEQUENCE [LARGE SCALE GENOMIC DNA]</scope>
    <source>
        <strain evidence="8">UoL-UT</strain>
    </source>
</reference>
<evidence type="ECO:0000256" key="3">
    <source>
        <dbReference type="ARBA" id="ARBA00022664"/>
    </source>
</evidence>
<organism evidence="8 9">
    <name type="scientific">Leptotrombidium deliense</name>
    <dbReference type="NCBI Taxonomy" id="299467"/>
    <lineage>
        <taxon>Eukaryota</taxon>
        <taxon>Metazoa</taxon>
        <taxon>Ecdysozoa</taxon>
        <taxon>Arthropoda</taxon>
        <taxon>Chelicerata</taxon>
        <taxon>Arachnida</taxon>
        <taxon>Acari</taxon>
        <taxon>Acariformes</taxon>
        <taxon>Trombidiformes</taxon>
        <taxon>Prostigmata</taxon>
        <taxon>Anystina</taxon>
        <taxon>Parasitengona</taxon>
        <taxon>Trombiculoidea</taxon>
        <taxon>Trombiculidae</taxon>
        <taxon>Leptotrombidium</taxon>
    </lineage>
</organism>
<dbReference type="GO" id="GO:0003723">
    <property type="term" value="F:RNA binding"/>
    <property type="evidence" value="ECO:0007669"/>
    <property type="project" value="UniProtKB-KW"/>
</dbReference>
<dbReference type="GO" id="GO:0006397">
    <property type="term" value="P:mRNA processing"/>
    <property type="evidence" value="ECO:0007669"/>
    <property type="project" value="UniProtKB-KW"/>
</dbReference>
<keyword evidence="4" id="KW-0694">RNA-binding</keyword>
<name>A0A443S7H4_9ACAR</name>
<feature type="non-terminal residue" evidence="8">
    <location>
        <position position="473"/>
    </location>
</feature>
<sequence>FRAILVLRSISNMQNLYCFVLQWTTDLDIIDAINAIGINDIIEVKFFENRANGQSKGFCVVTLGSENSVRAVLEKLPKNELHGQNPVVTTCNKQNLNHFEMQSRKMTPGGAGNQQMPGPHPGPRNYGGPQAGGGMRPPLISRPQRPNGPLIPGQPRMPMPQGNVQFGQGQPPWHAGMQQSGPPRGGPPMHSGGPQRPGMPMMRMPPNNRGPGPQPLLRAPGPPGDPRAQHPQQMQEWGDHQGHGHPPPQPNNMAMGQGAPTNSAMPPRPPVPGMPPVVGGPHPGPAPHVNPAFFQPQHQGVPSGQAADPYSRVPGGPNQYCGDFRGPMGGGDGSLGPPISDGEFEEQINKNRAVSSSAISRAVADASAGDYANAIETLVTAISLIKQSKVASDERCKILVSSLQDTLHGIESKSYSSSRSKDRPRSRDRSRERSSRREKSSRRDRSRSREREYRERSRDRSDRYHEDRYHEET</sequence>
<feature type="compositionally biased region" description="Low complexity" evidence="6">
    <location>
        <begin position="192"/>
        <end position="211"/>
    </location>
</feature>
<comment type="caution">
    <text evidence="8">The sequence shown here is derived from an EMBL/GenBank/DDBJ whole genome shotgun (WGS) entry which is preliminary data.</text>
</comment>
<evidence type="ECO:0000313" key="8">
    <source>
        <dbReference type="EMBL" id="RWS23477.1"/>
    </source>
</evidence>
<evidence type="ECO:0000256" key="4">
    <source>
        <dbReference type="ARBA" id="ARBA00022884"/>
    </source>
</evidence>
<evidence type="ECO:0000256" key="5">
    <source>
        <dbReference type="ARBA" id="ARBA00023242"/>
    </source>
</evidence>
<dbReference type="SMART" id="SM00360">
    <property type="entry name" value="RRM"/>
    <property type="match status" value="1"/>
</dbReference>
<dbReference type="InterPro" id="IPR035979">
    <property type="entry name" value="RBD_domain_sf"/>
</dbReference>
<dbReference type="InterPro" id="IPR000504">
    <property type="entry name" value="RRM_dom"/>
</dbReference>
<dbReference type="VEuPathDB" id="VectorBase:LDEU008563"/>
<dbReference type="InterPro" id="IPR012677">
    <property type="entry name" value="Nucleotide-bd_a/b_plait_sf"/>
</dbReference>
<dbReference type="Pfam" id="PF25524">
    <property type="entry name" value="RSLD_CPSF6"/>
    <property type="match status" value="1"/>
</dbReference>
<feature type="region of interest" description="Disordered" evidence="6">
    <location>
        <begin position="407"/>
        <end position="473"/>
    </location>
</feature>
<dbReference type="Proteomes" id="UP000288716">
    <property type="component" value="Unassembled WGS sequence"/>
</dbReference>
<keyword evidence="5" id="KW-0539">Nucleus</keyword>
<proteinExistence type="inferred from homology"/>
<dbReference type="SUPFAM" id="SSF54928">
    <property type="entry name" value="RNA-binding domain, RBD"/>
    <property type="match status" value="1"/>
</dbReference>
<gene>
    <name evidence="8" type="ORF">B4U80_00491</name>
</gene>
<accession>A0A443S7H4</accession>
<feature type="region of interest" description="Disordered" evidence="6">
    <location>
        <begin position="105"/>
        <end position="273"/>
    </location>
</feature>
<feature type="non-terminal residue" evidence="8">
    <location>
        <position position="1"/>
    </location>
</feature>
<evidence type="ECO:0000256" key="2">
    <source>
        <dbReference type="ARBA" id="ARBA00006265"/>
    </source>
</evidence>
<dbReference type="PANTHER" id="PTHR23204">
    <property type="entry name" value="CLEAVAGE AND POLYADENYLATION SPECIFIC FACTOR"/>
    <property type="match status" value="1"/>
</dbReference>
<comment type="subcellular location">
    <subcellularLocation>
        <location evidence="1">Nucleus</location>
    </subcellularLocation>
</comment>
<dbReference type="STRING" id="299467.A0A443S7H4"/>
<dbReference type="Gene3D" id="3.30.70.330">
    <property type="match status" value="1"/>
</dbReference>
<evidence type="ECO:0000259" key="7">
    <source>
        <dbReference type="SMART" id="SM00360"/>
    </source>
</evidence>
<dbReference type="GO" id="GO:0005634">
    <property type="term" value="C:nucleus"/>
    <property type="evidence" value="ECO:0007669"/>
    <property type="project" value="UniProtKB-SubCell"/>
</dbReference>
<feature type="domain" description="RRM" evidence="7">
    <location>
        <begin position="15"/>
        <end position="89"/>
    </location>
</feature>
<dbReference type="AlphaFoldDB" id="A0A443S7H4"/>
<feature type="compositionally biased region" description="Basic and acidic residues" evidence="6">
    <location>
        <begin position="419"/>
        <end position="473"/>
    </location>
</feature>
<dbReference type="EMBL" id="NCKV01006381">
    <property type="protein sequence ID" value="RWS23477.1"/>
    <property type="molecule type" value="Genomic_DNA"/>
</dbReference>
<keyword evidence="3" id="KW-0507">mRNA processing</keyword>
<comment type="similarity">
    <text evidence="2">Belongs to the RRM CPSF6/7 family.</text>
</comment>
<evidence type="ECO:0000256" key="1">
    <source>
        <dbReference type="ARBA" id="ARBA00004123"/>
    </source>
</evidence>
<dbReference type="OrthoDB" id="10065185at2759"/>
<evidence type="ECO:0000313" key="9">
    <source>
        <dbReference type="Proteomes" id="UP000288716"/>
    </source>
</evidence>
<evidence type="ECO:0000256" key="6">
    <source>
        <dbReference type="SAM" id="MobiDB-lite"/>
    </source>
</evidence>
<feature type="compositionally biased region" description="Polar residues" evidence="6">
    <location>
        <begin position="251"/>
        <end position="263"/>
    </location>
</feature>
<keyword evidence="9" id="KW-1185">Reference proteome</keyword>